<name>A0A4Y8JXG4_9MICO</name>
<dbReference type="PANTHER" id="PTHR40047:SF1">
    <property type="entry name" value="UPF0703 PROTEIN YCGQ"/>
    <property type="match status" value="1"/>
</dbReference>
<keyword evidence="5" id="KW-1185">Reference proteome</keyword>
<dbReference type="Pfam" id="PF09323">
    <property type="entry name" value="DUF1980"/>
    <property type="match status" value="1"/>
</dbReference>
<evidence type="ECO:0000313" key="4">
    <source>
        <dbReference type="EMBL" id="TFD32247.1"/>
    </source>
</evidence>
<feature type="transmembrane region" description="Helical" evidence="1">
    <location>
        <begin position="78"/>
        <end position="100"/>
    </location>
</feature>
<evidence type="ECO:0000256" key="1">
    <source>
        <dbReference type="SAM" id="Phobius"/>
    </source>
</evidence>
<dbReference type="InterPro" id="IPR048493">
    <property type="entry name" value="DUF1980_N"/>
</dbReference>
<keyword evidence="1" id="KW-0472">Membrane</keyword>
<dbReference type="InterPro" id="IPR052955">
    <property type="entry name" value="UPF0703_membrane_permease"/>
</dbReference>
<dbReference type="InterPro" id="IPR048447">
    <property type="entry name" value="DUF1980_C"/>
</dbReference>
<proteinExistence type="predicted"/>
<keyword evidence="1" id="KW-1133">Transmembrane helix</keyword>
<dbReference type="EMBL" id="SOHA01000009">
    <property type="protein sequence ID" value="TFD32247.1"/>
    <property type="molecule type" value="Genomic_DNA"/>
</dbReference>
<evidence type="ECO:0000313" key="5">
    <source>
        <dbReference type="Proteomes" id="UP000297472"/>
    </source>
</evidence>
<feature type="transmembrane region" description="Helical" evidence="1">
    <location>
        <begin position="12"/>
        <end position="36"/>
    </location>
</feature>
<organism evidence="4 5">
    <name type="scientific">Cryobacterium cryoconiti</name>
    <dbReference type="NCBI Taxonomy" id="1259239"/>
    <lineage>
        <taxon>Bacteria</taxon>
        <taxon>Bacillati</taxon>
        <taxon>Actinomycetota</taxon>
        <taxon>Actinomycetes</taxon>
        <taxon>Micrococcales</taxon>
        <taxon>Microbacteriaceae</taxon>
        <taxon>Cryobacterium</taxon>
    </lineage>
</organism>
<dbReference type="Pfam" id="PF21537">
    <property type="entry name" value="DUF1980_C"/>
    <property type="match status" value="1"/>
</dbReference>
<dbReference type="NCBIfam" id="TIGR03943">
    <property type="entry name" value="TIGR03943 family putative permease subunit"/>
    <property type="match status" value="1"/>
</dbReference>
<comment type="caution">
    <text evidence="4">The sequence shown here is derived from an EMBL/GenBank/DDBJ whole genome shotgun (WGS) entry which is preliminary data.</text>
</comment>
<dbReference type="RefSeq" id="WP_134423790.1">
    <property type="nucleotide sequence ID" value="NZ_SOHA01000009.1"/>
</dbReference>
<accession>A0A4Y8JXG4</accession>
<feature type="transmembrane region" description="Helical" evidence="1">
    <location>
        <begin position="42"/>
        <end position="66"/>
    </location>
</feature>
<reference evidence="4 5" key="1">
    <citation type="submission" date="2019-03" db="EMBL/GenBank/DDBJ databases">
        <title>Genomics of glacier-inhabiting Cryobacterium strains.</title>
        <authorList>
            <person name="Liu Q."/>
            <person name="Xin Y.-H."/>
        </authorList>
    </citation>
    <scope>NUCLEOTIDE SEQUENCE [LARGE SCALE GENOMIC DNA]</scope>
    <source>
        <strain evidence="4 5">TMT1-51</strain>
    </source>
</reference>
<dbReference type="AlphaFoldDB" id="A0A4Y8JXG4"/>
<gene>
    <name evidence="4" type="ORF">E3T49_04600</name>
</gene>
<sequence>MRFRRLLRRWQGAVLSVVGIVATVWLGFSGQLGLYIHPRYFVFTWVMAGIAGVLVVAAFALVPAAEHEHEARDDEGRWAWLWSAGSILIIASAVVGLLVLPPATLTTATVAKRDLNGSTSSITQSEANDLVGGDYSTFTVRDWSSLLRQGAGEDFFADKTATVTGFVTPDPSDPENVFFVARFIVACCAVDAQPVGVPVYHPGWQDEFPVDSWVSIVSGFGTNPSISSEEAIVLVGSEITPTDQPAQPYVY</sequence>
<dbReference type="InterPro" id="IPR015402">
    <property type="entry name" value="DUF1980"/>
</dbReference>
<dbReference type="OrthoDB" id="359029at2"/>
<feature type="domain" description="DUF1980" evidence="2">
    <location>
        <begin position="24"/>
        <end position="114"/>
    </location>
</feature>
<dbReference type="Proteomes" id="UP000297472">
    <property type="component" value="Unassembled WGS sequence"/>
</dbReference>
<dbReference type="PANTHER" id="PTHR40047">
    <property type="entry name" value="UPF0703 PROTEIN YCGQ"/>
    <property type="match status" value="1"/>
</dbReference>
<feature type="domain" description="DUF1980" evidence="3">
    <location>
        <begin position="154"/>
        <end position="251"/>
    </location>
</feature>
<evidence type="ECO:0000259" key="2">
    <source>
        <dbReference type="Pfam" id="PF09323"/>
    </source>
</evidence>
<protein>
    <submittedName>
        <fullName evidence="4">TIGR03943 family protein</fullName>
    </submittedName>
</protein>
<keyword evidence="1" id="KW-0812">Transmembrane</keyword>
<evidence type="ECO:0000259" key="3">
    <source>
        <dbReference type="Pfam" id="PF21537"/>
    </source>
</evidence>